<proteinExistence type="predicted"/>
<sequence>MNLKHRLKSRGDINALLNYYKKYDYAYSFNHKHPNKRYWDSQWISKAQYIQQLNTLLKQAQEYDDSDVMSEELLFPKGAVILSVGEVCVVPSMLKLESQDASHYIARRDFIFVRDLKRNDWRVWEYFGRESEQDFDEFFPGFPNDLKRVLDDRVVEAGESAVEDDQFVEAGEAAVVDAS</sequence>
<dbReference type="OrthoDB" id="6713624at2"/>
<reference evidence="1 2" key="1">
    <citation type="submission" date="2019-03" db="EMBL/GenBank/DDBJ databases">
        <title>Genomic analyses of the natural microbiome of Caenorhabditis elegans.</title>
        <authorList>
            <person name="Samuel B."/>
        </authorList>
    </citation>
    <scope>NUCLEOTIDE SEQUENCE [LARGE SCALE GENOMIC DNA]</scope>
    <source>
        <strain evidence="1 2">JUb89</strain>
    </source>
</reference>
<name>A0A4R1XTA2_ACICA</name>
<gene>
    <name evidence="1" type="ORF">EC844_11372</name>
</gene>
<evidence type="ECO:0000313" key="2">
    <source>
        <dbReference type="Proteomes" id="UP000294963"/>
    </source>
</evidence>
<evidence type="ECO:0000313" key="1">
    <source>
        <dbReference type="EMBL" id="TCM66472.1"/>
    </source>
</evidence>
<dbReference type="EMBL" id="SLVJ01000013">
    <property type="protein sequence ID" value="TCM66472.1"/>
    <property type="molecule type" value="Genomic_DNA"/>
</dbReference>
<organism evidence="1 2">
    <name type="scientific">Acinetobacter calcoaceticus</name>
    <dbReference type="NCBI Taxonomy" id="471"/>
    <lineage>
        <taxon>Bacteria</taxon>
        <taxon>Pseudomonadati</taxon>
        <taxon>Pseudomonadota</taxon>
        <taxon>Gammaproteobacteria</taxon>
        <taxon>Moraxellales</taxon>
        <taxon>Moraxellaceae</taxon>
        <taxon>Acinetobacter</taxon>
        <taxon>Acinetobacter calcoaceticus/baumannii complex</taxon>
    </lineage>
</organism>
<dbReference type="AlphaFoldDB" id="A0A4R1XTA2"/>
<dbReference type="Proteomes" id="UP000294963">
    <property type="component" value="Unassembled WGS sequence"/>
</dbReference>
<keyword evidence="2" id="KW-1185">Reference proteome</keyword>
<protein>
    <submittedName>
        <fullName evidence="1">Uncharacterized protein</fullName>
    </submittedName>
</protein>
<accession>A0A4R1XTA2</accession>
<comment type="caution">
    <text evidence="1">The sequence shown here is derived from an EMBL/GenBank/DDBJ whole genome shotgun (WGS) entry which is preliminary data.</text>
</comment>